<organism evidence="4 5">
    <name type="scientific">Bacteroides uniformis dnLKV2</name>
    <dbReference type="NCBI Taxonomy" id="1235787"/>
    <lineage>
        <taxon>Bacteria</taxon>
        <taxon>Pseudomonadati</taxon>
        <taxon>Bacteroidota</taxon>
        <taxon>Bacteroidia</taxon>
        <taxon>Bacteroidales</taxon>
        <taxon>Bacteroidaceae</taxon>
        <taxon>Bacteroides</taxon>
    </lineage>
</organism>
<comment type="caution">
    <text evidence="4">The sequence shown here is derived from an EMBL/GenBank/DDBJ whole genome shotgun (WGS) entry which is preliminary data.</text>
</comment>
<dbReference type="Proteomes" id="UP000014212">
    <property type="component" value="Unassembled WGS sequence"/>
</dbReference>
<proteinExistence type="predicted"/>
<name>R9HQS6_BACUN</name>
<gene>
    <name evidence="4" type="ORF">C801_03264</name>
</gene>
<keyword evidence="1" id="KW-0808">Transferase</keyword>
<dbReference type="EMBL" id="ASSO01000011">
    <property type="protein sequence ID" value="EOS06398.1"/>
    <property type="molecule type" value="Genomic_DNA"/>
</dbReference>
<evidence type="ECO:0000259" key="3">
    <source>
        <dbReference type="PROSITE" id="PS51186"/>
    </source>
</evidence>
<dbReference type="GO" id="GO:0016747">
    <property type="term" value="F:acyltransferase activity, transferring groups other than amino-acyl groups"/>
    <property type="evidence" value="ECO:0007669"/>
    <property type="project" value="InterPro"/>
</dbReference>
<dbReference type="CDD" id="cd04301">
    <property type="entry name" value="NAT_SF"/>
    <property type="match status" value="1"/>
</dbReference>
<evidence type="ECO:0000256" key="2">
    <source>
        <dbReference type="ARBA" id="ARBA00023315"/>
    </source>
</evidence>
<dbReference type="HOGENOM" id="CLU_107134_0_0_10"/>
<dbReference type="PANTHER" id="PTHR43420">
    <property type="entry name" value="ACETYLTRANSFERASE"/>
    <property type="match status" value="1"/>
</dbReference>
<dbReference type="SUPFAM" id="SSF55729">
    <property type="entry name" value="Acyl-CoA N-acyltransferases (Nat)"/>
    <property type="match status" value="1"/>
</dbReference>
<accession>R9HQS6</accession>
<dbReference type="Gene3D" id="3.40.630.30">
    <property type="match status" value="1"/>
</dbReference>
<reference evidence="4 5" key="1">
    <citation type="submission" date="2013-04" db="EMBL/GenBank/DDBJ databases">
        <title>The Genome Sequence of Bacteroides uniformis dnLKV2.</title>
        <authorList>
            <consortium name="The Broad Institute Genomics Platform"/>
            <consortium name="The Broad Institute Genome Sequencing Center for Infectious Disease"/>
            <person name="Earl A."/>
            <person name="Xavier R."/>
            <person name="Kuhn K."/>
            <person name="Stappenbeck T."/>
            <person name="Walker B."/>
            <person name="Young S."/>
            <person name="Zeng Q."/>
            <person name="Gargeya S."/>
            <person name="Fitzgerald M."/>
            <person name="Haas B."/>
            <person name="Abouelleil A."/>
            <person name="Allen A.W."/>
            <person name="Alvarado L."/>
            <person name="Arachchi H.M."/>
            <person name="Berlin A.M."/>
            <person name="Chapman S.B."/>
            <person name="Gainer-Dewar J."/>
            <person name="Goldberg J."/>
            <person name="Griggs A."/>
            <person name="Gujja S."/>
            <person name="Hansen M."/>
            <person name="Howarth C."/>
            <person name="Imamovic A."/>
            <person name="Ireland A."/>
            <person name="Larimer J."/>
            <person name="McCowan C."/>
            <person name="Murphy C."/>
            <person name="Pearson M."/>
            <person name="Poon T.W."/>
            <person name="Priest M."/>
            <person name="Roberts A."/>
            <person name="Saif S."/>
            <person name="Shea T."/>
            <person name="Sisk P."/>
            <person name="Sykes S."/>
            <person name="Wortman J."/>
            <person name="Nusbaum C."/>
            <person name="Birren B."/>
        </authorList>
    </citation>
    <scope>NUCLEOTIDE SEQUENCE [LARGE SCALE GENOMIC DNA]</scope>
    <source>
        <strain evidence="5">dnLKV2</strain>
    </source>
</reference>
<evidence type="ECO:0000313" key="4">
    <source>
        <dbReference type="EMBL" id="EOS06398.1"/>
    </source>
</evidence>
<dbReference type="AlphaFoldDB" id="R9HQS6"/>
<dbReference type="Pfam" id="PF00583">
    <property type="entry name" value="Acetyltransf_1"/>
    <property type="match status" value="1"/>
</dbReference>
<dbReference type="InterPro" id="IPR000182">
    <property type="entry name" value="GNAT_dom"/>
</dbReference>
<dbReference type="PATRIC" id="fig|1235787.3.peg.3317"/>
<dbReference type="InterPro" id="IPR016181">
    <property type="entry name" value="Acyl_CoA_acyltransferase"/>
</dbReference>
<protein>
    <recommendedName>
        <fullName evidence="3">N-acetyltransferase domain-containing protein</fullName>
    </recommendedName>
</protein>
<dbReference type="InterPro" id="IPR050680">
    <property type="entry name" value="YpeA/RimI_acetyltransf"/>
</dbReference>
<sequence>MEYPNNITIRTIESDEAMLLTEFLYEAIHQPEGTQKVPRTVLQQPMIWAYVKDFGKLPDDICLVAVVDGLIVGAAWSRLVCSYGKIDDSTPELAISVYPEYRGKGIGTRLLSSLLDILCKNGYAKVSLSVDKSNYAVGMYLKAGFEILEEREHDYLMVKRWKNE</sequence>
<evidence type="ECO:0000313" key="5">
    <source>
        <dbReference type="Proteomes" id="UP000014212"/>
    </source>
</evidence>
<keyword evidence="2" id="KW-0012">Acyltransferase</keyword>
<dbReference type="PROSITE" id="PS51186">
    <property type="entry name" value="GNAT"/>
    <property type="match status" value="1"/>
</dbReference>
<dbReference type="RefSeq" id="WP_016274032.1">
    <property type="nucleotide sequence ID" value="NZ_KE159488.1"/>
</dbReference>
<evidence type="ECO:0000256" key="1">
    <source>
        <dbReference type="ARBA" id="ARBA00022679"/>
    </source>
</evidence>
<feature type="domain" description="N-acetyltransferase" evidence="3">
    <location>
        <begin position="7"/>
        <end position="162"/>
    </location>
</feature>